<protein>
    <submittedName>
        <fullName evidence="2">Uncharacterized protein</fullName>
    </submittedName>
</protein>
<evidence type="ECO:0000313" key="3">
    <source>
        <dbReference type="Proteomes" id="UP001066276"/>
    </source>
</evidence>
<dbReference type="AlphaFoldDB" id="A0AAV7TDQ2"/>
<sequence length="110" mass="12600">MEISYAMIYPARLRLQSHGLAIFFKTPQEVWSWIESQSLQDSQDPQGLQAWQMAHPKRTRWRRGEARGSPTAAEKVQRAQHRALAEVVVFARRTRSIADTSGTQLIDGDH</sequence>
<comment type="caution">
    <text evidence="2">The sequence shown here is derived from an EMBL/GenBank/DDBJ whole genome shotgun (WGS) entry which is preliminary data.</text>
</comment>
<keyword evidence="3" id="KW-1185">Reference proteome</keyword>
<reference evidence="2" key="1">
    <citation type="journal article" date="2022" name="bioRxiv">
        <title>Sequencing and chromosome-scale assembly of the giantPleurodeles waltlgenome.</title>
        <authorList>
            <person name="Brown T."/>
            <person name="Elewa A."/>
            <person name="Iarovenko S."/>
            <person name="Subramanian E."/>
            <person name="Araus A.J."/>
            <person name="Petzold A."/>
            <person name="Susuki M."/>
            <person name="Suzuki K.-i.T."/>
            <person name="Hayashi T."/>
            <person name="Toyoda A."/>
            <person name="Oliveira C."/>
            <person name="Osipova E."/>
            <person name="Leigh N.D."/>
            <person name="Simon A."/>
            <person name="Yun M.H."/>
        </authorList>
    </citation>
    <scope>NUCLEOTIDE SEQUENCE</scope>
    <source>
        <strain evidence="2">20211129_DDA</strain>
        <tissue evidence="2">Liver</tissue>
    </source>
</reference>
<feature type="region of interest" description="Disordered" evidence="1">
    <location>
        <begin position="56"/>
        <end position="78"/>
    </location>
</feature>
<evidence type="ECO:0000256" key="1">
    <source>
        <dbReference type="SAM" id="MobiDB-lite"/>
    </source>
</evidence>
<gene>
    <name evidence="2" type="ORF">NDU88_005811</name>
</gene>
<dbReference type="Proteomes" id="UP001066276">
    <property type="component" value="Chromosome 4_1"/>
</dbReference>
<name>A0AAV7TDQ2_PLEWA</name>
<dbReference type="EMBL" id="JANPWB010000007">
    <property type="protein sequence ID" value="KAJ1173987.1"/>
    <property type="molecule type" value="Genomic_DNA"/>
</dbReference>
<organism evidence="2 3">
    <name type="scientific">Pleurodeles waltl</name>
    <name type="common">Iberian ribbed newt</name>
    <dbReference type="NCBI Taxonomy" id="8319"/>
    <lineage>
        <taxon>Eukaryota</taxon>
        <taxon>Metazoa</taxon>
        <taxon>Chordata</taxon>
        <taxon>Craniata</taxon>
        <taxon>Vertebrata</taxon>
        <taxon>Euteleostomi</taxon>
        <taxon>Amphibia</taxon>
        <taxon>Batrachia</taxon>
        <taxon>Caudata</taxon>
        <taxon>Salamandroidea</taxon>
        <taxon>Salamandridae</taxon>
        <taxon>Pleurodelinae</taxon>
        <taxon>Pleurodeles</taxon>
    </lineage>
</organism>
<proteinExistence type="predicted"/>
<accession>A0AAV7TDQ2</accession>
<evidence type="ECO:0000313" key="2">
    <source>
        <dbReference type="EMBL" id="KAJ1173987.1"/>
    </source>
</evidence>